<sequence length="67" mass="7105">MVLLRARLVSKRLENSLEKIGSLERSACGRCEAASDAVKTKNPLQARACKGLSILAEGAGFEPAVGY</sequence>
<dbReference type="Proteomes" id="UP000242792">
    <property type="component" value="Chromosome"/>
</dbReference>
<organism evidence="1 2">
    <name type="scientific">Comamonas kerstersii</name>
    <dbReference type="NCBI Taxonomy" id="225992"/>
    <lineage>
        <taxon>Bacteria</taxon>
        <taxon>Pseudomonadati</taxon>
        <taxon>Pseudomonadota</taxon>
        <taxon>Betaproteobacteria</taxon>
        <taxon>Burkholderiales</taxon>
        <taxon>Comamonadaceae</taxon>
        <taxon>Comamonas</taxon>
    </lineage>
</organism>
<gene>
    <name evidence="1" type="ORF">B5M06_15580</name>
</gene>
<name>A0A1V0BHQ3_9BURK</name>
<evidence type="ECO:0000313" key="1">
    <source>
        <dbReference type="EMBL" id="AQZ99460.1"/>
    </source>
</evidence>
<dbReference type="KEGG" id="cke:B5M06_15580"/>
<proteinExistence type="predicted"/>
<reference evidence="1 2" key="1">
    <citation type="submission" date="2017-03" db="EMBL/GenBank/DDBJ databases">
        <title>Rapid Whole Genome Sequencing of Comamonas kerstersii Causing Continuous ambulatory Peritoneal Dialysis-Associated Peritonitis.</title>
        <authorList>
            <person name="Zheng B."/>
        </authorList>
    </citation>
    <scope>NUCLEOTIDE SEQUENCE [LARGE SCALE GENOMIC DNA]</scope>
    <source>
        <strain evidence="1 2">8943</strain>
    </source>
</reference>
<evidence type="ECO:0000313" key="2">
    <source>
        <dbReference type="Proteomes" id="UP000242792"/>
    </source>
</evidence>
<dbReference type="AlphaFoldDB" id="A0A1V0BHQ3"/>
<accession>A0A1V0BHQ3</accession>
<protein>
    <submittedName>
        <fullName evidence="1">Uncharacterized protein</fullName>
    </submittedName>
</protein>
<dbReference type="EMBL" id="CP020121">
    <property type="protein sequence ID" value="AQZ99460.1"/>
    <property type="molecule type" value="Genomic_DNA"/>
</dbReference>